<accession>E3QYE1</accession>
<dbReference type="GO" id="GO:0005524">
    <property type="term" value="F:ATP binding"/>
    <property type="evidence" value="ECO:0007669"/>
    <property type="project" value="InterPro"/>
</dbReference>
<dbReference type="RefSeq" id="XP_008099899.1">
    <property type="nucleotide sequence ID" value="XM_008101708.1"/>
</dbReference>
<dbReference type="Pfam" id="PF00176">
    <property type="entry name" value="SNF2-rel_dom"/>
    <property type="match status" value="1"/>
</dbReference>
<feature type="domain" description="SNF2 N-terminal" evidence="3">
    <location>
        <begin position="59"/>
        <end position="129"/>
    </location>
</feature>
<evidence type="ECO:0000256" key="1">
    <source>
        <dbReference type="ARBA" id="ARBA00022741"/>
    </source>
</evidence>
<evidence type="ECO:0000313" key="4">
    <source>
        <dbReference type="EMBL" id="EFQ35879.1"/>
    </source>
</evidence>
<sequence length="151" mass="16911">MQRVQELEDANKTSSLLSKGGHVAAKKLRNGRGLPLKYQKPWRVTHAANKETMRLFGASFPILILDETQEVNNHKAELHSAAMTLPYDAFLGITGTFVPSKWMDIYGLIKILPGNPFDSFEDFMKCFAQSPDLTDLSKDDALVLYLDSHQG</sequence>
<evidence type="ECO:0000313" key="5">
    <source>
        <dbReference type="Proteomes" id="UP000008782"/>
    </source>
</evidence>
<keyword evidence="5" id="KW-1185">Reference proteome</keyword>
<dbReference type="Proteomes" id="UP000008782">
    <property type="component" value="Unassembled WGS sequence"/>
</dbReference>
<evidence type="ECO:0000256" key="2">
    <source>
        <dbReference type="ARBA" id="ARBA00022840"/>
    </source>
</evidence>
<dbReference type="eggNOG" id="KOG1002">
    <property type="taxonomic scope" value="Eukaryota"/>
</dbReference>
<keyword evidence="2" id="KW-0067">ATP-binding</keyword>
<dbReference type="OrthoDB" id="5244781at2759"/>
<dbReference type="EMBL" id="GG697402">
    <property type="protein sequence ID" value="EFQ35879.1"/>
    <property type="molecule type" value="Genomic_DNA"/>
</dbReference>
<protein>
    <recommendedName>
        <fullName evidence="3">SNF2 N-terminal domain-containing protein</fullName>
    </recommendedName>
</protein>
<dbReference type="InterPro" id="IPR038718">
    <property type="entry name" value="SNF2-like_sf"/>
</dbReference>
<gene>
    <name evidence="4" type="ORF">GLRG_11070</name>
</gene>
<dbReference type="VEuPathDB" id="FungiDB:GLRG_11070"/>
<dbReference type="InterPro" id="IPR000330">
    <property type="entry name" value="SNF2_N"/>
</dbReference>
<name>E3QYE1_COLGM</name>
<proteinExistence type="predicted"/>
<dbReference type="HOGENOM" id="CLU_1731333_0_0_1"/>
<dbReference type="InterPro" id="IPR027417">
    <property type="entry name" value="P-loop_NTPase"/>
</dbReference>
<reference evidence="5" key="1">
    <citation type="journal article" date="2012" name="Nat. Genet.">
        <title>Lifestyle transitions in plant pathogenic Colletotrichum fungi deciphered by genome and transcriptome analyses.</title>
        <authorList>
            <person name="O'Connell R.J."/>
            <person name="Thon M.R."/>
            <person name="Hacquard S."/>
            <person name="Amyotte S.G."/>
            <person name="Kleemann J."/>
            <person name="Torres M.F."/>
            <person name="Damm U."/>
            <person name="Buiate E.A."/>
            <person name="Epstein L."/>
            <person name="Alkan N."/>
            <person name="Altmueller J."/>
            <person name="Alvarado-Balderrama L."/>
            <person name="Bauser C.A."/>
            <person name="Becker C."/>
            <person name="Birren B.W."/>
            <person name="Chen Z."/>
            <person name="Choi J."/>
            <person name="Crouch J.A."/>
            <person name="Duvick J.P."/>
            <person name="Farman M.A."/>
            <person name="Gan P."/>
            <person name="Heiman D."/>
            <person name="Henrissat B."/>
            <person name="Howard R.J."/>
            <person name="Kabbage M."/>
            <person name="Koch C."/>
            <person name="Kracher B."/>
            <person name="Kubo Y."/>
            <person name="Law A.D."/>
            <person name="Lebrun M.-H."/>
            <person name="Lee Y.-H."/>
            <person name="Miyara I."/>
            <person name="Moore N."/>
            <person name="Neumann U."/>
            <person name="Nordstroem K."/>
            <person name="Panaccione D.G."/>
            <person name="Panstruga R."/>
            <person name="Place M."/>
            <person name="Proctor R.H."/>
            <person name="Prusky D."/>
            <person name="Rech G."/>
            <person name="Reinhardt R."/>
            <person name="Rollins J.A."/>
            <person name="Rounsley S."/>
            <person name="Schardl C.L."/>
            <person name="Schwartz D.C."/>
            <person name="Shenoy N."/>
            <person name="Shirasu K."/>
            <person name="Sikhakolli U.R."/>
            <person name="Stueber K."/>
            <person name="Sukno S.A."/>
            <person name="Sweigard J.A."/>
            <person name="Takano Y."/>
            <person name="Takahara H."/>
            <person name="Trail F."/>
            <person name="van der Does H.C."/>
            <person name="Voll L.M."/>
            <person name="Will I."/>
            <person name="Young S."/>
            <person name="Zeng Q."/>
            <person name="Zhang J."/>
            <person name="Zhou S."/>
            <person name="Dickman M.B."/>
            <person name="Schulze-Lefert P."/>
            <person name="Ver Loren van Themaat E."/>
            <person name="Ma L.-J."/>
            <person name="Vaillancourt L.J."/>
        </authorList>
    </citation>
    <scope>NUCLEOTIDE SEQUENCE [LARGE SCALE GENOMIC DNA]</scope>
    <source>
        <strain evidence="5">M1.001 / M2 / FGSC 10212</strain>
    </source>
</reference>
<evidence type="ECO:0000259" key="3">
    <source>
        <dbReference type="Pfam" id="PF00176"/>
    </source>
</evidence>
<dbReference type="SUPFAM" id="SSF52540">
    <property type="entry name" value="P-loop containing nucleoside triphosphate hydrolases"/>
    <property type="match status" value="1"/>
</dbReference>
<dbReference type="STRING" id="645133.E3QYE1"/>
<dbReference type="AlphaFoldDB" id="E3QYE1"/>
<dbReference type="GeneID" id="24416435"/>
<keyword evidence="1" id="KW-0547">Nucleotide-binding</keyword>
<dbReference type="Gene3D" id="3.40.50.10810">
    <property type="entry name" value="Tandem AAA-ATPase domain"/>
    <property type="match status" value="1"/>
</dbReference>
<organism evidence="5">
    <name type="scientific">Colletotrichum graminicola (strain M1.001 / M2 / FGSC 10212)</name>
    <name type="common">Maize anthracnose fungus</name>
    <name type="synonym">Glomerella graminicola</name>
    <dbReference type="NCBI Taxonomy" id="645133"/>
    <lineage>
        <taxon>Eukaryota</taxon>
        <taxon>Fungi</taxon>
        <taxon>Dikarya</taxon>
        <taxon>Ascomycota</taxon>
        <taxon>Pezizomycotina</taxon>
        <taxon>Sordariomycetes</taxon>
        <taxon>Hypocreomycetidae</taxon>
        <taxon>Glomerellales</taxon>
        <taxon>Glomerellaceae</taxon>
        <taxon>Colletotrichum</taxon>
        <taxon>Colletotrichum graminicola species complex</taxon>
    </lineage>
</organism>